<reference evidence="13 14" key="1">
    <citation type="submission" date="2023-05" db="EMBL/GenBank/DDBJ databases">
        <title>B98-5 Cell Line De Novo Hybrid Assembly: An Optical Mapping Approach.</title>
        <authorList>
            <person name="Kananen K."/>
            <person name="Auerbach J.A."/>
            <person name="Kautto E."/>
            <person name="Blachly J.S."/>
        </authorList>
    </citation>
    <scope>NUCLEOTIDE SEQUENCE [LARGE SCALE GENOMIC DNA]</scope>
    <source>
        <strain evidence="13">B95-8</strain>
        <tissue evidence="13">Cell line</tissue>
    </source>
</reference>
<evidence type="ECO:0000256" key="4">
    <source>
        <dbReference type="ARBA" id="ARBA00022723"/>
    </source>
</evidence>
<feature type="domain" description="RING-type" evidence="11">
    <location>
        <begin position="510"/>
        <end position="557"/>
    </location>
</feature>
<feature type="compositionally biased region" description="Polar residues" evidence="10">
    <location>
        <begin position="180"/>
        <end position="194"/>
    </location>
</feature>
<evidence type="ECO:0000256" key="3">
    <source>
        <dbReference type="ARBA" id="ARBA00004520"/>
    </source>
</evidence>
<keyword evidence="8" id="KW-0968">Cytoplasmic vesicle</keyword>
<feature type="region of interest" description="Disordered" evidence="10">
    <location>
        <begin position="43"/>
        <end position="69"/>
    </location>
</feature>
<evidence type="ECO:0000256" key="8">
    <source>
        <dbReference type="ARBA" id="ARBA00023329"/>
    </source>
</evidence>
<keyword evidence="14" id="KW-1185">Reference proteome</keyword>
<dbReference type="SUPFAM" id="SSF57850">
    <property type="entry name" value="RING/U-box"/>
    <property type="match status" value="1"/>
</dbReference>
<evidence type="ECO:0000259" key="11">
    <source>
        <dbReference type="PROSITE" id="PS50089"/>
    </source>
</evidence>
<organism evidence="13 14">
    <name type="scientific">Saguinus oedipus</name>
    <name type="common">Cotton-top tamarin</name>
    <name type="synonym">Oedipomidas oedipus</name>
    <dbReference type="NCBI Taxonomy" id="9490"/>
    <lineage>
        <taxon>Eukaryota</taxon>
        <taxon>Metazoa</taxon>
        <taxon>Chordata</taxon>
        <taxon>Craniata</taxon>
        <taxon>Vertebrata</taxon>
        <taxon>Euteleostomi</taxon>
        <taxon>Mammalia</taxon>
        <taxon>Eutheria</taxon>
        <taxon>Euarchontoglires</taxon>
        <taxon>Primates</taxon>
        <taxon>Haplorrhini</taxon>
        <taxon>Platyrrhini</taxon>
        <taxon>Cebidae</taxon>
        <taxon>Callitrichinae</taxon>
        <taxon>Saguinus</taxon>
    </lineage>
</organism>
<comment type="caution">
    <text evidence="13">The sequence shown here is derived from an EMBL/GenBank/DDBJ whole genome shotgun (WGS) entry which is preliminary data.</text>
</comment>
<keyword evidence="6" id="KW-0862">Zinc</keyword>
<evidence type="ECO:0000256" key="2">
    <source>
        <dbReference type="ARBA" id="ARBA00004439"/>
    </source>
</evidence>
<feature type="region of interest" description="Disordered" evidence="10">
    <location>
        <begin position="246"/>
        <end position="268"/>
    </location>
</feature>
<keyword evidence="5 9" id="KW-0863">Zinc-finger</keyword>
<comment type="subcellular location">
    <subcellularLocation>
        <location evidence="2">Cytoplasmic vesicle membrane</location>
        <topology evidence="2">Multi-pass membrane protein</topology>
    </subcellularLocation>
    <subcellularLocation>
        <location evidence="3">Early endosome membrane</location>
        <topology evidence="3">Multi-pass membrane protein</topology>
    </subcellularLocation>
    <subcellularLocation>
        <location evidence="1">Lysosome membrane</location>
        <topology evidence="1">Multi-pass membrane protein</topology>
    </subcellularLocation>
</comment>
<evidence type="ECO:0000256" key="9">
    <source>
        <dbReference type="PROSITE-ProRule" id="PRU00175"/>
    </source>
</evidence>
<dbReference type="Pfam" id="PF12906">
    <property type="entry name" value="RINGv"/>
    <property type="match status" value="1"/>
</dbReference>
<accession>A0ABQ9W457</accession>
<dbReference type="InterPro" id="IPR001841">
    <property type="entry name" value="Znf_RING"/>
</dbReference>
<evidence type="ECO:0000256" key="6">
    <source>
        <dbReference type="ARBA" id="ARBA00022833"/>
    </source>
</evidence>
<protein>
    <recommendedName>
        <fullName evidence="15">RING-CH-type domain-containing protein</fullName>
    </recommendedName>
</protein>
<gene>
    <name evidence="13" type="ORF">P7K49_007044</name>
</gene>
<dbReference type="PROSITE" id="PS51292">
    <property type="entry name" value="ZF_RING_CH"/>
    <property type="match status" value="1"/>
</dbReference>
<evidence type="ECO:0000259" key="12">
    <source>
        <dbReference type="PROSITE" id="PS51292"/>
    </source>
</evidence>
<evidence type="ECO:0000256" key="5">
    <source>
        <dbReference type="ARBA" id="ARBA00022771"/>
    </source>
</evidence>
<evidence type="ECO:0000313" key="13">
    <source>
        <dbReference type="EMBL" id="KAK2116418.1"/>
    </source>
</evidence>
<dbReference type="Gene3D" id="3.30.40.10">
    <property type="entry name" value="Zinc/RING finger domain, C3HC4 (zinc finger)"/>
    <property type="match status" value="1"/>
</dbReference>
<feature type="compositionally biased region" description="Basic residues" evidence="10">
    <location>
        <begin position="49"/>
        <end position="61"/>
    </location>
</feature>
<evidence type="ECO:0000313" key="14">
    <source>
        <dbReference type="Proteomes" id="UP001266305"/>
    </source>
</evidence>
<keyword evidence="7" id="KW-0391">Immunity</keyword>
<evidence type="ECO:0000256" key="10">
    <source>
        <dbReference type="SAM" id="MobiDB-lite"/>
    </source>
</evidence>
<name>A0ABQ9W457_SAGOE</name>
<dbReference type="EMBL" id="JASSZA010000003">
    <property type="protein sequence ID" value="KAK2116418.1"/>
    <property type="molecule type" value="Genomic_DNA"/>
</dbReference>
<dbReference type="SMART" id="SM00744">
    <property type="entry name" value="RINGv"/>
    <property type="match status" value="1"/>
</dbReference>
<dbReference type="Proteomes" id="UP001266305">
    <property type="component" value="Unassembled WGS sequence"/>
</dbReference>
<evidence type="ECO:0000256" key="1">
    <source>
        <dbReference type="ARBA" id="ARBA00004155"/>
    </source>
</evidence>
<sequence length="637" mass="71146">MAFLSIPISHPLPTALSRSAILHDMSEESFEYCTPVMVLSPARKESGKKPVKQRPRRRRKASERYEHAAEEQIRGRRNDFHLQISSPRWRELYTDSSDSSSSDESHWIQAKRRAQVKFRLSRRRRRNNNKLCENVAGSSTSNGIELVDLGPKGKEQQEPIECESCSLNLRRGKGTRYQECNTSLTQGSSEIKSSSRNHEKSKGRYHHRDPQLLQSLRKNEIIKKKFSETDSSTEILAATEGGKDMNDAGLQVNNPVRKPPATYDDGSDNLETGYLASTATNESEIDEPIGPTASALVEWLSYVGILNIESGDLASNSSLNLEWSDLKKTLNRELSSFPQGCPTDASQNLSMFCLTFTSSTGLAKGSTVISAEKGQTNLQMQGFENANSAVEDAPFQKQMTGQKSDYEHYYLQVVSVGTSKCSEALPHFNGIEPSPEVVRHPREAIPIESSQTIAEFNRNGCGDENEEDMKDTEVNSLKILVAKSGISKGRNNTGRKSSLRGLILAAVSFCRICHCEGDEESPLITPCRCTGTLRFVHQSCLHQWIKSSDTRCCELCKYDFIMETKLKPLRKTMYTDCHAASPLHLDDPVITIWFKNHEMEEAEVKTLAVADTRSTKAYHFSAGGETYLDPTATDTVF</sequence>
<proteinExistence type="predicted"/>
<feature type="region of interest" description="Disordered" evidence="10">
    <location>
        <begin position="180"/>
        <end position="207"/>
    </location>
</feature>
<dbReference type="PROSITE" id="PS50089">
    <property type="entry name" value="ZF_RING_2"/>
    <property type="match status" value="1"/>
</dbReference>
<evidence type="ECO:0008006" key="15">
    <source>
        <dbReference type="Google" id="ProtNLM"/>
    </source>
</evidence>
<evidence type="ECO:0000256" key="7">
    <source>
        <dbReference type="ARBA" id="ARBA00022859"/>
    </source>
</evidence>
<dbReference type="InterPro" id="IPR011016">
    <property type="entry name" value="Znf_RING-CH"/>
</dbReference>
<dbReference type="PANTHER" id="PTHR45981">
    <property type="entry name" value="LD02310P"/>
    <property type="match status" value="1"/>
</dbReference>
<keyword evidence="4" id="KW-0479">Metal-binding</keyword>
<feature type="domain" description="RING-CH-type" evidence="12">
    <location>
        <begin position="502"/>
        <end position="563"/>
    </location>
</feature>
<dbReference type="InterPro" id="IPR013083">
    <property type="entry name" value="Znf_RING/FYVE/PHD"/>
</dbReference>